<keyword evidence="2" id="KW-1185">Reference proteome</keyword>
<sequence>MVGCGGIFNEILTLENKEGGSQHQEHQMDIFHDCLDHCCLRPLPFQGVGADHLGFIKSDHRALRISLASSSQDGIGLATRRSRFRFEALWLEDEESYKVVDDHWNIVPSFDSISNVISNLQSCFIALTDWHIKKFGSMRRDIQKAQWK</sequence>
<comment type="caution">
    <text evidence="1">The sequence shown here is derived from an EMBL/GenBank/DDBJ whole genome shotgun (WGS) entry which is preliminary data.</text>
</comment>
<dbReference type="Proteomes" id="UP000237000">
    <property type="component" value="Unassembled WGS sequence"/>
</dbReference>
<dbReference type="AlphaFoldDB" id="A0A2P5AVT7"/>
<organism evidence="1 2">
    <name type="scientific">Trema orientale</name>
    <name type="common">Charcoal tree</name>
    <name type="synonym">Celtis orientalis</name>
    <dbReference type="NCBI Taxonomy" id="63057"/>
    <lineage>
        <taxon>Eukaryota</taxon>
        <taxon>Viridiplantae</taxon>
        <taxon>Streptophyta</taxon>
        <taxon>Embryophyta</taxon>
        <taxon>Tracheophyta</taxon>
        <taxon>Spermatophyta</taxon>
        <taxon>Magnoliopsida</taxon>
        <taxon>eudicotyledons</taxon>
        <taxon>Gunneridae</taxon>
        <taxon>Pentapetalae</taxon>
        <taxon>rosids</taxon>
        <taxon>fabids</taxon>
        <taxon>Rosales</taxon>
        <taxon>Cannabaceae</taxon>
        <taxon>Trema</taxon>
    </lineage>
</organism>
<evidence type="ECO:0000313" key="2">
    <source>
        <dbReference type="Proteomes" id="UP000237000"/>
    </source>
</evidence>
<reference evidence="2" key="1">
    <citation type="submission" date="2016-06" db="EMBL/GenBank/DDBJ databases">
        <title>Parallel loss of symbiosis genes in relatives of nitrogen-fixing non-legume Parasponia.</title>
        <authorList>
            <person name="Van Velzen R."/>
            <person name="Holmer R."/>
            <person name="Bu F."/>
            <person name="Rutten L."/>
            <person name="Van Zeijl A."/>
            <person name="Liu W."/>
            <person name="Santuari L."/>
            <person name="Cao Q."/>
            <person name="Sharma T."/>
            <person name="Shen D."/>
            <person name="Roswanjaya Y."/>
            <person name="Wardhani T."/>
            <person name="Kalhor M.S."/>
            <person name="Jansen J."/>
            <person name="Van den Hoogen J."/>
            <person name="Gungor B."/>
            <person name="Hartog M."/>
            <person name="Hontelez J."/>
            <person name="Verver J."/>
            <person name="Yang W.-C."/>
            <person name="Schijlen E."/>
            <person name="Repin R."/>
            <person name="Schilthuizen M."/>
            <person name="Schranz E."/>
            <person name="Heidstra R."/>
            <person name="Miyata K."/>
            <person name="Fedorova E."/>
            <person name="Kohlen W."/>
            <person name="Bisseling T."/>
            <person name="Smit S."/>
            <person name="Geurts R."/>
        </authorList>
    </citation>
    <scope>NUCLEOTIDE SEQUENCE [LARGE SCALE GENOMIC DNA]</scope>
    <source>
        <strain evidence="2">cv. RG33-2</strain>
    </source>
</reference>
<evidence type="ECO:0008006" key="3">
    <source>
        <dbReference type="Google" id="ProtNLM"/>
    </source>
</evidence>
<proteinExistence type="predicted"/>
<dbReference type="InParanoid" id="A0A2P5AVT7"/>
<dbReference type="EMBL" id="JXTC01000683">
    <property type="protein sequence ID" value="PON40618.1"/>
    <property type="molecule type" value="Genomic_DNA"/>
</dbReference>
<gene>
    <name evidence="1" type="ORF">TorRG33x02_340010</name>
</gene>
<accession>A0A2P5AVT7</accession>
<dbReference type="STRING" id="63057.A0A2P5AVT7"/>
<evidence type="ECO:0000313" key="1">
    <source>
        <dbReference type="EMBL" id="PON40618.1"/>
    </source>
</evidence>
<name>A0A2P5AVT7_TREOI</name>
<protein>
    <recommendedName>
        <fullName evidence="3">Endonuclease/exonuclease/phosphatase</fullName>
    </recommendedName>
</protein>
<dbReference type="OrthoDB" id="10497258at2759"/>